<sequence>MPSTAELVDHRDQSAATALVTAHATATAPRRRRRHAGPPAPTAFGREIGPAAAALQRALDRRDNGGATGH</sequence>
<accession>A0A7W7VV18</accession>
<feature type="compositionally biased region" description="Low complexity" evidence="1">
    <location>
        <begin position="15"/>
        <end position="28"/>
    </location>
</feature>
<dbReference type="Proteomes" id="UP000540506">
    <property type="component" value="Unassembled WGS sequence"/>
</dbReference>
<gene>
    <name evidence="2" type="ORF">FHR34_002406</name>
</gene>
<keyword evidence="3" id="KW-1185">Reference proteome</keyword>
<reference evidence="2 3" key="1">
    <citation type="submission" date="2020-08" db="EMBL/GenBank/DDBJ databases">
        <title>Sequencing the genomes of 1000 actinobacteria strains.</title>
        <authorList>
            <person name="Klenk H.-P."/>
        </authorList>
    </citation>
    <scope>NUCLEOTIDE SEQUENCE [LARGE SCALE GENOMIC DNA]</scope>
    <source>
        <strain evidence="2 3">DSM 41654</strain>
    </source>
</reference>
<evidence type="ECO:0000313" key="3">
    <source>
        <dbReference type="Proteomes" id="UP000540506"/>
    </source>
</evidence>
<organism evidence="2 3">
    <name type="scientific">Kitasatospora kifunensis</name>
    <name type="common">Streptomyces kifunensis</name>
    <dbReference type="NCBI Taxonomy" id="58351"/>
    <lineage>
        <taxon>Bacteria</taxon>
        <taxon>Bacillati</taxon>
        <taxon>Actinomycetota</taxon>
        <taxon>Actinomycetes</taxon>
        <taxon>Kitasatosporales</taxon>
        <taxon>Streptomycetaceae</taxon>
        <taxon>Kitasatospora</taxon>
    </lineage>
</organism>
<evidence type="ECO:0000313" key="2">
    <source>
        <dbReference type="EMBL" id="MBB4923413.1"/>
    </source>
</evidence>
<dbReference type="AlphaFoldDB" id="A0A7W7VV18"/>
<dbReference type="EMBL" id="JACHJV010000001">
    <property type="protein sequence ID" value="MBB4923413.1"/>
    <property type="molecule type" value="Genomic_DNA"/>
</dbReference>
<protein>
    <submittedName>
        <fullName evidence="2">Uncharacterized protein</fullName>
    </submittedName>
</protein>
<dbReference type="RefSeq" id="WP_246559961.1">
    <property type="nucleotide sequence ID" value="NZ_JACHJV010000001.1"/>
</dbReference>
<comment type="caution">
    <text evidence="2">The sequence shown here is derived from an EMBL/GenBank/DDBJ whole genome shotgun (WGS) entry which is preliminary data.</text>
</comment>
<name>A0A7W7VV18_KITKI</name>
<proteinExistence type="predicted"/>
<feature type="region of interest" description="Disordered" evidence="1">
    <location>
        <begin position="1"/>
        <end position="48"/>
    </location>
</feature>
<evidence type="ECO:0000256" key="1">
    <source>
        <dbReference type="SAM" id="MobiDB-lite"/>
    </source>
</evidence>